<dbReference type="OrthoDB" id="9115649at2759"/>
<dbReference type="SUPFAM" id="SSF50494">
    <property type="entry name" value="Trypsin-like serine proteases"/>
    <property type="match status" value="1"/>
</dbReference>
<sequence>MASRSGGNCIVGGTDAPLGAWPWIISLQSTWFAGLKHICRGSLISSQWVLTAVHCFDHTSPDTPWHVVIGANDLTCLGPRAVVRNIKQVLAHEYYDRDTMANDIALLELDQPVLCSS</sequence>
<proteinExistence type="predicted"/>
<keyword evidence="7" id="KW-1185">Reference proteome</keyword>
<evidence type="ECO:0000256" key="4">
    <source>
        <dbReference type="ARBA" id="ARBA00023157"/>
    </source>
</evidence>
<dbReference type="FunFam" id="2.40.10.10:FF:000060">
    <property type="entry name" value="Acrosin"/>
    <property type="match status" value="1"/>
</dbReference>
<dbReference type="Proteomes" id="UP000198323">
    <property type="component" value="Unassembled WGS sequence"/>
</dbReference>
<dbReference type="PROSITE" id="PS50240">
    <property type="entry name" value="TRYPSIN_DOM"/>
    <property type="match status" value="1"/>
</dbReference>
<comment type="caution">
    <text evidence="6">The sequence shown here is derived from an EMBL/GenBank/DDBJ whole genome shotgun (WGS) entry which is preliminary data.</text>
</comment>
<dbReference type="Gene3D" id="2.40.10.10">
    <property type="entry name" value="Trypsin-like serine proteases"/>
    <property type="match status" value="1"/>
</dbReference>
<dbReference type="InterPro" id="IPR001254">
    <property type="entry name" value="Trypsin_dom"/>
</dbReference>
<accession>A0A226MBW2</accession>
<dbReference type="PANTHER" id="PTHR24252">
    <property type="entry name" value="ACROSIN-RELATED"/>
    <property type="match status" value="1"/>
</dbReference>
<protein>
    <recommendedName>
        <fullName evidence="5">Peptidase S1 domain-containing protein</fullName>
    </recommendedName>
</protein>
<dbReference type="PANTHER" id="PTHR24252:SF8">
    <property type="entry name" value="ACROSIN"/>
    <property type="match status" value="1"/>
</dbReference>
<feature type="domain" description="Peptidase S1" evidence="5">
    <location>
        <begin position="10"/>
        <end position="117"/>
    </location>
</feature>
<dbReference type="InterPro" id="IPR001314">
    <property type="entry name" value="Peptidase_S1A"/>
</dbReference>
<keyword evidence="3" id="KW-0720">Serine protease</keyword>
<dbReference type="GO" id="GO:0006508">
    <property type="term" value="P:proteolysis"/>
    <property type="evidence" value="ECO:0007669"/>
    <property type="project" value="UniProtKB-KW"/>
</dbReference>
<evidence type="ECO:0000259" key="5">
    <source>
        <dbReference type="PROSITE" id="PS50240"/>
    </source>
</evidence>
<dbReference type="InterPro" id="IPR009003">
    <property type="entry name" value="Peptidase_S1_PA"/>
</dbReference>
<keyword evidence="4" id="KW-1015">Disulfide bond</keyword>
<evidence type="ECO:0000256" key="2">
    <source>
        <dbReference type="ARBA" id="ARBA00022801"/>
    </source>
</evidence>
<organism evidence="6 7">
    <name type="scientific">Callipepla squamata</name>
    <name type="common">Scaled quail</name>
    <dbReference type="NCBI Taxonomy" id="9009"/>
    <lineage>
        <taxon>Eukaryota</taxon>
        <taxon>Metazoa</taxon>
        <taxon>Chordata</taxon>
        <taxon>Craniata</taxon>
        <taxon>Vertebrata</taxon>
        <taxon>Euteleostomi</taxon>
        <taxon>Archelosauria</taxon>
        <taxon>Archosauria</taxon>
        <taxon>Dinosauria</taxon>
        <taxon>Saurischia</taxon>
        <taxon>Theropoda</taxon>
        <taxon>Coelurosauria</taxon>
        <taxon>Aves</taxon>
        <taxon>Neognathae</taxon>
        <taxon>Galloanserae</taxon>
        <taxon>Galliformes</taxon>
        <taxon>Odontophoridae</taxon>
        <taxon>Callipepla</taxon>
    </lineage>
</organism>
<gene>
    <name evidence="6" type="ORF">ASZ78_006156</name>
</gene>
<dbReference type="EMBL" id="MCFN01001951">
    <property type="protein sequence ID" value="OXB52794.1"/>
    <property type="molecule type" value="Genomic_DNA"/>
</dbReference>
<dbReference type="InterPro" id="IPR043504">
    <property type="entry name" value="Peptidase_S1_PA_chymotrypsin"/>
</dbReference>
<dbReference type="STRING" id="9009.A0A226MBW2"/>
<dbReference type="Pfam" id="PF00089">
    <property type="entry name" value="Trypsin"/>
    <property type="match status" value="1"/>
</dbReference>
<dbReference type="GO" id="GO:0007340">
    <property type="term" value="P:acrosome reaction"/>
    <property type="evidence" value="ECO:0007669"/>
    <property type="project" value="TreeGrafter"/>
</dbReference>
<evidence type="ECO:0000256" key="1">
    <source>
        <dbReference type="ARBA" id="ARBA00022670"/>
    </source>
</evidence>
<dbReference type="AlphaFoldDB" id="A0A226MBW2"/>
<keyword evidence="2" id="KW-0378">Hydrolase</keyword>
<dbReference type="PRINTS" id="PR00722">
    <property type="entry name" value="CHYMOTRYPSIN"/>
</dbReference>
<keyword evidence="1" id="KW-0645">Protease</keyword>
<dbReference type="GO" id="GO:0004252">
    <property type="term" value="F:serine-type endopeptidase activity"/>
    <property type="evidence" value="ECO:0007669"/>
    <property type="project" value="InterPro"/>
</dbReference>
<reference evidence="6 7" key="1">
    <citation type="submission" date="2016-07" db="EMBL/GenBank/DDBJ databases">
        <title>Disparate Historic Effective Population Sizes Predicted by Modern Levels of Genome Diversity for the Scaled Quail (Callipepla squamata) and the Northern Bobwhite (Colinus virginianus): Inferences from First and Second Generation Draft Genome Assemblies for Sympatric New World Quail.</title>
        <authorList>
            <person name="Oldeschulte D.L."/>
            <person name="Halley Y.A."/>
            <person name="Bhattarai E.K."/>
            <person name="Brashear W.A."/>
            <person name="Hill J."/>
            <person name="Metz R.P."/>
            <person name="Johnson C.D."/>
            <person name="Rollins D."/>
            <person name="Peterson M.J."/>
            <person name="Bickhart D.M."/>
            <person name="Decker J.E."/>
            <person name="Seabury C.M."/>
        </authorList>
    </citation>
    <scope>NUCLEOTIDE SEQUENCE [LARGE SCALE GENOMIC DNA]</scope>
    <source>
        <strain evidence="6 7">Texas</strain>
        <tissue evidence="6">Leg muscle</tissue>
    </source>
</reference>
<evidence type="ECO:0000313" key="6">
    <source>
        <dbReference type="EMBL" id="OXB52794.1"/>
    </source>
</evidence>
<name>A0A226MBW2_CALSU</name>
<evidence type="ECO:0000313" key="7">
    <source>
        <dbReference type="Proteomes" id="UP000198323"/>
    </source>
</evidence>
<evidence type="ECO:0000256" key="3">
    <source>
        <dbReference type="ARBA" id="ARBA00022825"/>
    </source>
</evidence>